<comment type="caution">
    <text evidence="2">The sequence shown here is derived from an EMBL/GenBank/DDBJ whole genome shotgun (WGS) entry which is preliminary data.</text>
</comment>
<name>A0A8H6JHA3_9PEZI</name>
<feature type="region of interest" description="Disordered" evidence="1">
    <location>
        <begin position="1"/>
        <end position="60"/>
    </location>
</feature>
<sequence length="152" mass="17011">MDLRPRRRIPTVPAAEMRGAAERGRGEPLNRLPAGPGEWCGGARERGPRPDPINTSHPAISKTETFPFVSPFSKILVDETRISSSSAEPDRGCSVRRYLACCATLAQRHVLEIVKDSRLLVITYNYTTPSSPPLRKDTSRPPFPLMTRRYPR</sequence>
<feature type="region of interest" description="Disordered" evidence="1">
    <location>
        <begin position="130"/>
        <end position="152"/>
    </location>
</feature>
<reference evidence="2" key="1">
    <citation type="journal article" date="2020" name="Phytopathology">
        <title>Genome Sequence Resources of Colletotrichum truncatum, C. plurivorum, C. musicola, and C. sojae: Four Species Pathogenic to Soybean (Glycine max).</title>
        <authorList>
            <person name="Rogerio F."/>
            <person name="Boufleur T.R."/>
            <person name="Ciampi-Guillardi M."/>
            <person name="Sukno S.A."/>
            <person name="Thon M.R."/>
            <person name="Massola Junior N.S."/>
            <person name="Baroncelli R."/>
        </authorList>
    </citation>
    <scope>NUCLEOTIDE SEQUENCE</scope>
    <source>
        <strain evidence="2">LFN00145</strain>
    </source>
</reference>
<dbReference type="Proteomes" id="UP000654918">
    <property type="component" value="Unassembled WGS sequence"/>
</dbReference>
<keyword evidence="3" id="KW-1185">Reference proteome</keyword>
<feature type="compositionally biased region" description="Basic and acidic residues" evidence="1">
    <location>
        <begin position="19"/>
        <end position="28"/>
    </location>
</feature>
<gene>
    <name evidence="2" type="ORF">CPLU01_14704</name>
</gene>
<evidence type="ECO:0000256" key="1">
    <source>
        <dbReference type="SAM" id="MobiDB-lite"/>
    </source>
</evidence>
<evidence type="ECO:0000313" key="2">
    <source>
        <dbReference type="EMBL" id="KAF6813174.1"/>
    </source>
</evidence>
<protein>
    <submittedName>
        <fullName evidence="2">Uncharacterized protein</fullName>
    </submittedName>
</protein>
<evidence type="ECO:0000313" key="3">
    <source>
        <dbReference type="Proteomes" id="UP000654918"/>
    </source>
</evidence>
<proteinExistence type="predicted"/>
<accession>A0A8H6JHA3</accession>
<dbReference type="AlphaFoldDB" id="A0A8H6JHA3"/>
<dbReference type="EMBL" id="WIGO01000412">
    <property type="protein sequence ID" value="KAF6813174.1"/>
    <property type="molecule type" value="Genomic_DNA"/>
</dbReference>
<organism evidence="2 3">
    <name type="scientific">Colletotrichum plurivorum</name>
    <dbReference type="NCBI Taxonomy" id="2175906"/>
    <lineage>
        <taxon>Eukaryota</taxon>
        <taxon>Fungi</taxon>
        <taxon>Dikarya</taxon>
        <taxon>Ascomycota</taxon>
        <taxon>Pezizomycotina</taxon>
        <taxon>Sordariomycetes</taxon>
        <taxon>Hypocreomycetidae</taxon>
        <taxon>Glomerellales</taxon>
        <taxon>Glomerellaceae</taxon>
        <taxon>Colletotrichum</taxon>
        <taxon>Colletotrichum orchidearum species complex</taxon>
    </lineage>
</organism>